<dbReference type="EMBL" id="CP075371">
    <property type="protein sequence ID" value="QVT81907.1"/>
    <property type="molecule type" value="Genomic_DNA"/>
</dbReference>
<dbReference type="CDD" id="cd01743">
    <property type="entry name" value="GATase1_Anthranilate_Synthase"/>
    <property type="match status" value="1"/>
</dbReference>
<accession>A0ABX8EP04</accession>
<evidence type="ECO:0000256" key="3">
    <source>
        <dbReference type="ARBA" id="ARBA00023239"/>
    </source>
</evidence>
<sequence>MPDTTDARAAIEALQGHEAWAIIRRSTRAGDRDTVGLVGGRRSVVASLLDVPLEDGPPTPGRTADRLLAVPFRQVAERGFEAHDDGAPLVVVDVETEQEFSVAEVAAAIDDVELTFADRGGFETDDETYAGLVRTIIDEEIGQGEGANLVVGRHYRARVEDWGPARALAVFKRLLERERGTYWTFCFFTGDRYLIGATPERHVSVHDGDVRMNPISGTFRIPRDSDAAQADLKTGLLDFLRDEKEVYELFMVVDEELKMMCDLCSEGGQVLGPFLKPMSRLVHTEYLLAGRSARDPREILRDTMYAATVTGSPVENACRLIRRYETSGRGYYGAALAVLGRDPSGGPVMDSPIVIRTADVDLDGNLTVTAGATLVRDSDAHYEVAETHAKAGGILSAFGLVPPAPTPQVDVAELVADEDVLLALNARNRRLSGFWLTDQDDAAPDPRLAGRRVVVLDGEDDFVNMLRHLLAVMGLVSEVVRHEDLPADPGAYDGFFDAHDLVVVGPGPGDPRDDDDPKMVRLRAAVTALLAQEKPFLAICLGHQALCHQIGVPLAYKDIVFQGIQSPVTVDGRRERVGFYNTFVGRPDASTVLPAGVEVDADPATGDVDALRGPHYRGIQFHAESILTEHGYDLVHGLVVDLLEPVLGD</sequence>
<dbReference type="PANTHER" id="PTHR11236:SF49">
    <property type="entry name" value="ANTHRANILATE SYNTHASE COMPONENT 1"/>
    <property type="match status" value="1"/>
</dbReference>
<dbReference type="RefSeq" id="WP_214057204.1">
    <property type="nucleotide sequence ID" value="NZ_BAAAHS010000056.1"/>
</dbReference>
<feature type="domain" description="Chorismate-utilising enzyme C-terminal" evidence="6">
    <location>
        <begin position="126"/>
        <end position="390"/>
    </location>
</feature>
<dbReference type="PANTHER" id="PTHR11236">
    <property type="entry name" value="AMINOBENZOATE/ANTHRANILATE SYNTHASE"/>
    <property type="match status" value="1"/>
</dbReference>
<dbReference type="Pfam" id="PF00425">
    <property type="entry name" value="Chorismate_bind"/>
    <property type="match status" value="1"/>
</dbReference>
<dbReference type="Pfam" id="PF00117">
    <property type="entry name" value="GATase"/>
    <property type="match status" value="1"/>
</dbReference>
<gene>
    <name evidence="7" type="primary">phnA_2</name>
    <name evidence="7" type="ORF">ENKNEFLB_04326</name>
</gene>
<dbReference type="InterPro" id="IPR005801">
    <property type="entry name" value="ADC_synthase"/>
</dbReference>
<dbReference type="InterPro" id="IPR015890">
    <property type="entry name" value="Chorismate_C"/>
</dbReference>
<dbReference type="SUPFAM" id="SSF52317">
    <property type="entry name" value="Class I glutamine amidotransferase-like"/>
    <property type="match status" value="1"/>
</dbReference>
<dbReference type="PRINTS" id="PR00097">
    <property type="entry name" value="ANTSNTHASEII"/>
</dbReference>
<dbReference type="PRINTS" id="PR00096">
    <property type="entry name" value="GATASE"/>
</dbReference>
<dbReference type="InterPro" id="IPR029062">
    <property type="entry name" value="Class_I_gatase-like"/>
</dbReference>
<name>A0ABX8EP04_9ACTN</name>
<feature type="domain" description="Glutamine amidotransferase" evidence="5">
    <location>
        <begin position="454"/>
        <end position="636"/>
    </location>
</feature>
<reference evidence="7 8" key="1">
    <citation type="submission" date="2021-05" db="EMBL/GenBank/DDBJ databases">
        <title>Complete genome of Nocardioides aquaticus KCTC 9944T isolated from meromictic and hypersaline Ekho Lake, Antarctica.</title>
        <authorList>
            <person name="Hwang K."/>
            <person name="Kim K.M."/>
            <person name="Choe H."/>
        </authorList>
    </citation>
    <scope>NUCLEOTIDE SEQUENCE [LARGE SCALE GENOMIC DNA]</scope>
    <source>
        <strain evidence="7 8">KCTC 9944</strain>
    </source>
</reference>
<evidence type="ECO:0000259" key="6">
    <source>
        <dbReference type="Pfam" id="PF00425"/>
    </source>
</evidence>
<dbReference type="GO" id="GO:0004049">
    <property type="term" value="F:anthranilate synthase activity"/>
    <property type="evidence" value="ECO:0007669"/>
    <property type="project" value="UniProtKB-EC"/>
</dbReference>
<evidence type="ECO:0000256" key="4">
    <source>
        <dbReference type="ARBA" id="ARBA00047683"/>
    </source>
</evidence>
<dbReference type="InterPro" id="IPR017926">
    <property type="entry name" value="GATASE"/>
</dbReference>
<organism evidence="7 8">
    <name type="scientific">Nocardioides aquaticus</name>
    <dbReference type="NCBI Taxonomy" id="160826"/>
    <lineage>
        <taxon>Bacteria</taxon>
        <taxon>Bacillati</taxon>
        <taxon>Actinomycetota</taxon>
        <taxon>Actinomycetes</taxon>
        <taxon>Propionibacteriales</taxon>
        <taxon>Nocardioidaceae</taxon>
        <taxon>Nocardioides</taxon>
    </lineage>
</organism>
<evidence type="ECO:0000313" key="7">
    <source>
        <dbReference type="EMBL" id="QVT81907.1"/>
    </source>
</evidence>
<dbReference type="InterPro" id="IPR019999">
    <property type="entry name" value="Anth_synth_I-like"/>
</dbReference>
<protein>
    <recommendedName>
        <fullName evidence="1">anthranilate synthase</fullName>
        <ecNumber evidence="1">4.1.3.27</ecNumber>
    </recommendedName>
</protein>
<dbReference type="Gene3D" id="3.40.50.880">
    <property type="match status" value="1"/>
</dbReference>
<dbReference type="Proteomes" id="UP000679307">
    <property type="component" value="Chromosome"/>
</dbReference>
<evidence type="ECO:0000256" key="1">
    <source>
        <dbReference type="ARBA" id="ARBA00012266"/>
    </source>
</evidence>
<comment type="catalytic activity">
    <reaction evidence="4">
        <text>chorismate + L-glutamine = anthranilate + pyruvate + L-glutamate + H(+)</text>
        <dbReference type="Rhea" id="RHEA:21732"/>
        <dbReference type="ChEBI" id="CHEBI:15361"/>
        <dbReference type="ChEBI" id="CHEBI:15378"/>
        <dbReference type="ChEBI" id="CHEBI:16567"/>
        <dbReference type="ChEBI" id="CHEBI:29748"/>
        <dbReference type="ChEBI" id="CHEBI:29985"/>
        <dbReference type="ChEBI" id="CHEBI:58359"/>
        <dbReference type="EC" id="4.1.3.27"/>
    </reaction>
</comment>
<dbReference type="InterPro" id="IPR006221">
    <property type="entry name" value="TrpG/PapA_dom"/>
</dbReference>
<dbReference type="SUPFAM" id="SSF56322">
    <property type="entry name" value="ADC synthase"/>
    <property type="match status" value="1"/>
</dbReference>
<keyword evidence="3 7" id="KW-0456">Lyase</keyword>
<evidence type="ECO:0000256" key="2">
    <source>
        <dbReference type="ARBA" id="ARBA00022962"/>
    </source>
</evidence>
<keyword evidence="2" id="KW-0315">Glutamine amidotransferase</keyword>
<evidence type="ECO:0000313" key="8">
    <source>
        <dbReference type="Proteomes" id="UP000679307"/>
    </source>
</evidence>
<dbReference type="Gene3D" id="3.60.120.10">
    <property type="entry name" value="Anthranilate synthase"/>
    <property type="match status" value="1"/>
</dbReference>
<keyword evidence="8" id="KW-1185">Reference proteome</keyword>
<dbReference type="EC" id="4.1.3.27" evidence="1"/>
<evidence type="ECO:0000259" key="5">
    <source>
        <dbReference type="Pfam" id="PF00117"/>
    </source>
</evidence>
<proteinExistence type="predicted"/>
<dbReference type="PROSITE" id="PS51273">
    <property type="entry name" value="GATASE_TYPE_1"/>
    <property type="match status" value="1"/>
</dbReference>